<proteinExistence type="predicted"/>
<dbReference type="AlphaFoldDB" id="A0A147JUX5"/>
<keyword evidence="1" id="KW-0472">Membrane</keyword>
<comment type="caution">
    <text evidence="2">The sequence shown here is derived from an EMBL/GenBank/DDBJ whole genome shotgun (WGS) entry which is preliminary data.</text>
</comment>
<accession>A0A147JUX5</accession>
<organism evidence="2 3">
    <name type="scientific">Hadarchaeum yellowstonense</name>
    <dbReference type="NCBI Taxonomy" id="1776334"/>
    <lineage>
        <taxon>Archaea</taxon>
        <taxon>Methanobacteriati</taxon>
        <taxon>Candidatus Hadarchaeota</taxon>
        <taxon>Candidatus Hadarchaeia</taxon>
        <taxon>Candidatus Hadarchaeales</taxon>
        <taxon>Candidatus Hadarchaeaceae</taxon>
        <taxon>Candidatus Hadarchaeum</taxon>
    </lineage>
</organism>
<evidence type="ECO:0000313" key="2">
    <source>
        <dbReference type="EMBL" id="KUO40295.1"/>
    </source>
</evidence>
<feature type="transmembrane region" description="Helical" evidence="1">
    <location>
        <begin position="30"/>
        <end position="50"/>
    </location>
</feature>
<protein>
    <submittedName>
        <fullName evidence="2">Uncharacterized protein</fullName>
    </submittedName>
</protein>
<evidence type="ECO:0000256" key="1">
    <source>
        <dbReference type="SAM" id="Phobius"/>
    </source>
</evidence>
<keyword evidence="1" id="KW-0812">Transmembrane</keyword>
<evidence type="ECO:0000313" key="3">
    <source>
        <dbReference type="Proteomes" id="UP000074294"/>
    </source>
</evidence>
<feature type="transmembrane region" description="Helical" evidence="1">
    <location>
        <begin position="62"/>
        <end position="84"/>
    </location>
</feature>
<dbReference type="EMBL" id="LQMQ01000044">
    <property type="protein sequence ID" value="KUO40295.1"/>
    <property type="molecule type" value="Genomic_DNA"/>
</dbReference>
<name>A0A147JUX5_HADYE</name>
<gene>
    <name evidence="2" type="ORF">APZ16_06080</name>
</gene>
<reference evidence="2 3" key="1">
    <citation type="journal article" date="2016" name="Nat. Microbiol.">
        <title>Genomic inference of the metabolism of cosmopolitan subsurface Archaea, Hadesarchaea.</title>
        <authorList>
            <person name="Baker B.J."/>
            <person name="Saw J.H."/>
            <person name="Lind A.E."/>
            <person name="Lazar C.S."/>
            <person name="Hinrichs K.-U."/>
            <person name="Teske A.P."/>
            <person name="Ettema T.J."/>
        </authorList>
    </citation>
    <scope>NUCLEOTIDE SEQUENCE [LARGE SCALE GENOMIC DNA]</scope>
</reference>
<keyword evidence="1" id="KW-1133">Transmembrane helix</keyword>
<feature type="transmembrane region" description="Helical" evidence="1">
    <location>
        <begin position="7"/>
        <end position="24"/>
    </location>
</feature>
<dbReference type="STRING" id="1776334.APZ16_06080"/>
<dbReference type="Proteomes" id="UP000074294">
    <property type="component" value="Unassembled WGS sequence"/>
</dbReference>
<sequence>MALFYPLTVVSISAGLIAFLMLILKMDPLLIATVTLWFYLISIVSIYLITREALKALRMQQVFLGLIITIGALAVMSLLLLLWLR</sequence>